<dbReference type="PANTHER" id="PTHR21294:SF8">
    <property type="entry name" value="ELECTRON TRANSFER FLAVOPROTEIN SUBUNIT BETA"/>
    <property type="match status" value="1"/>
</dbReference>
<evidence type="ECO:0000256" key="5">
    <source>
        <dbReference type="ARBA" id="ARBA00022448"/>
    </source>
</evidence>
<dbReference type="PIRSF" id="PIRSF000090">
    <property type="entry name" value="Beta-ETF"/>
    <property type="match status" value="1"/>
</dbReference>
<dbReference type="InterPro" id="IPR014729">
    <property type="entry name" value="Rossmann-like_a/b/a_fold"/>
</dbReference>
<dbReference type="InterPro" id="IPR033948">
    <property type="entry name" value="ETF_beta_N"/>
</dbReference>
<dbReference type="InterPro" id="IPR014730">
    <property type="entry name" value="ETF_a/b_N"/>
</dbReference>
<evidence type="ECO:0000256" key="2">
    <source>
        <dbReference type="ARBA" id="ARBA00007557"/>
    </source>
</evidence>
<comment type="caution">
    <text evidence="9">The sequence shown here is derived from an EMBL/GenBank/DDBJ whole genome shotgun (WGS) entry which is preliminary data.</text>
</comment>
<evidence type="ECO:0000313" key="10">
    <source>
        <dbReference type="Proteomes" id="UP000826651"/>
    </source>
</evidence>
<protein>
    <recommendedName>
        <fullName evidence="4">Electron transfer flavoprotein subunit beta</fullName>
    </recommendedName>
</protein>
<dbReference type="InterPro" id="IPR012255">
    <property type="entry name" value="ETF_b"/>
</dbReference>
<dbReference type="RefSeq" id="WP_223411501.1">
    <property type="nucleotide sequence ID" value="NZ_JAGSHT010000029.1"/>
</dbReference>
<evidence type="ECO:0000259" key="8">
    <source>
        <dbReference type="SMART" id="SM00893"/>
    </source>
</evidence>
<evidence type="ECO:0000256" key="3">
    <source>
        <dbReference type="ARBA" id="ARBA00011355"/>
    </source>
</evidence>
<dbReference type="EMBL" id="JAGSHT010000029">
    <property type="protein sequence ID" value="MBZ2199504.1"/>
    <property type="molecule type" value="Genomic_DNA"/>
</dbReference>
<accession>A0ABS7SGL9</accession>
<dbReference type="Pfam" id="PF01012">
    <property type="entry name" value="ETF"/>
    <property type="match status" value="1"/>
</dbReference>
<evidence type="ECO:0000256" key="1">
    <source>
        <dbReference type="ARBA" id="ARBA00001974"/>
    </source>
</evidence>
<comment type="similarity">
    <text evidence="2">Belongs to the ETF beta-subunit/FixA family.</text>
</comment>
<comment type="function">
    <text evidence="7">The electron transfer flavoprotein serves as a specific electron acceptor for other dehydrogenases. It transfers the electrons to the main respiratory chain via ETF-ubiquinone oxidoreductase (ETF dehydrogenase).</text>
</comment>
<dbReference type="CDD" id="cd01714">
    <property type="entry name" value="ETF_beta"/>
    <property type="match status" value="1"/>
</dbReference>
<dbReference type="Gene3D" id="3.40.50.620">
    <property type="entry name" value="HUPs"/>
    <property type="match status" value="1"/>
</dbReference>
<comment type="cofactor">
    <cofactor evidence="1">
        <name>FAD</name>
        <dbReference type="ChEBI" id="CHEBI:57692"/>
    </cofactor>
</comment>
<evidence type="ECO:0000256" key="6">
    <source>
        <dbReference type="ARBA" id="ARBA00022982"/>
    </source>
</evidence>
<organism evidence="9 10">
    <name type="scientific">Occultella gossypii</name>
    <dbReference type="NCBI Taxonomy" id="2800820"/>
    <lineage>
        <taxon>Bacteria</taxon>
        <taxon>Bacillati</taxon>
        <taxon>Actinomycetota</taxon>
        <taxon>Actinomycetes</taxon>
        <taxon>Micrococcales</taxon>
        <taxon>Ruaniaceae</taxon>
        <taxon>Occultella</taxon>
    </lineage>
</organism>
<name>A0ABS7SGL9_9MICO</name>
<feature type="domain" description="Electron transfer flavoprotein alpha/beta-subunit N-terminal" evidence="8">
    <location>
        <begin position="22"/>
        <end position="215"/>
    </location>
</feature>
<evidence type="ECO:0000256" key="4">
    <source>
        <dbReference type="ARBA" id="ARBA00016797"/>
    </source>
</evidence>
<keyword evidence="10" id="KW-1185">Reference proteome</keyword>
<gene>
    <name evidence="9" type="ORF">KCQ71_25395</name>
</gene>
<evidence type="ECO:0000256" key="7">
    <source>
        <dbReference type="ARBA" id="ARBA00025649"/>
    </source>
</evidence>
<reference evidence="9 10" key="1">
    <citation type="submission" date="2021-04" db="EMBL/GenBank/DDBJ databases">
        <title>Ruania sp. nov., isolated from sandy soil of mangrove forest.</title>
        <authorList>
            <person name="Ge X."/>
            <person name="Huang R."/>
            <person name="Liu W."/>
        </authorList>
    </citation>
    <scope>NUCLEOTIDE SEQUENCE [LARGE SCALE GENOMIC DNA]</scope>
    <source>
        <strain evidence="9 10">N2-46</strain>
    </source>
</reference>
<comment type="subunit">
    <text evidence="3">Heterodimer of an alpha and a beta subunit.</text>
</comment>
<dbReference type="SUPFAM" id="SSF52402">
    <property type="entry name" value="Adenine nucleotide alpha hydrolases-like"/>
    <property type="match status" value="1"/>
</dbReference>
<dbReference type="SMART" id="SM00893">
    <property type="entry name" value="ETF"/>
    <property type="match status" value="1"/>
</dbReference>
<sequence>MRIVVCVKHVPDLQSTRGFTAERRVIRSADDGTMNEVDENAVEAALGLVAAAGDGEHEIIALTLGPDVAADAVRRALQMGADRGIRITDDALAGADYFGTATALAAAIRRIGDVDVVLTGMAALDGLGAVVPSLLAAALDLPQLTVVQELTYAGGALTARRELDGVTETLRASLPAVVAVTDLANTPRFPKFKDIMAARAKEIEVLSAADLGLADAASTARTEVVLAEPRPPRPEPEIVTDSDSGAGGRALADYLISNNLI</sequence>
<dbReference type="Proteomes" id="UP000826651">
    <property type="component" value="Unassembled WGS sequence"/>
</dbReference>
<keyword evidence="5" id="KW-0813">Transport</keyword>
<proteinExistence type="inferred from homology"/>
<evidence type="ECO:0000313" key="9">
    <source>
        <dbReference type="EMBL" id="MBZ2199504.1"/>
    </source>
</evidence>
<dbReference type="PANTHER" id="PTHR21294">
    <property type="entry name" value="ELECTRON TRANSFER FLAVOPROTEIN BETA-SUBUNIT"/>
    <property type="match status" value="1"/>
</dbReference>
<keyword evidence="6" id="KW-0249">Electron transport</keyword>